<dbReference type="EMBL" id="CM056818">
    <property type="protein sequence ID" value="KAJ8622234.1"/>
    <property type="molecule type" value="Genomic_DNA"/>
</dbReference>
<proteinExistence type="predicted"/>
<reference evidence="1 2" key="1">
    <citation type="journal article" date="2022" name="Hortic Res">
        <title>A haplotype resolved chromosomal level avocado genome allows analysis of novel avocado genes.</title>
        <authorList>
            <person name="Nath O."/>
            <person name="Fletcher S.J."/>
            <person name="Hayward A."/>
            <person name="Shaw L.M."/>
            <person name="Masouleh A.K."/>
            <person name="Furtado A."/>
            <person name="Henry R.J."/>
            <person name="Mitter N."/>
        </authorList>
    </citation>
    <scope>NUCLEOTIDE SEQUENCE [LARGE SCALE GENOMIC DNA]</scope>
    <source>
        <strain evidence="2">cv. Hass</strain>
    </source>
</reference>
<sequence>MAQHRFSSSTLIAVFLVAFLLFSVPSSGEMNVRATVPVPTGNCIGKCSDFADCNQECINHGNTKGQCQENDCCCIQYHWILDLDFRGKKSGRHLRELKEEFSSCRVAM</sequence>
<comment type="caution">
    <text evidence="1">The sequence shown here is derived from an EMBL/GenBank/DDBJ whole genome shotgun (WGS) entry which is preliminary data.</text>
</comment>
<name>A0ACC2KM28_PERAE</name>
<evidence type="ECO:0000313" key="1">
    <source>
        <dbReference type="EMBL" id="KAJ8622234.1"/>
    </source>
</evidence>
<protein>
    <submittedName>
        <fullName evidence="1">Uncharacterized protein</fullName>
    </submittedName>
</protein>
<evidence type="ECO:0000313" key="2">
    <source>
        <dbReference type="Proteomes" id="UP001234297"/>
    </source>
</evidence>
<keyword evidence="2" id="KW-1185">Reference proteome</keyword>
<organism evidence="1 2">
    <name type="scientific">Persea americana</name>
    <name type="common">Avocado</name>
    <dbReference type="NCBI Taxonomy" id="3435"/>
    <lineage>
        <taxon>Eukaryota</taxon>
        <taxon>Viridiplantae</taxon>
        <taxon>Streptophyta</taxon>
        <taxon>Embryophyta</taxon>
        <taxon>Tracheophyta</taxon>
        <taxon>Spermatophyta</taxon>
        <taxon>Magnoliopsida</taxon>
        <taxon>Magnoliidae</taxon>
        <taxon>Laurales</taxon>
        <taxon>Lauraceae</taxon>
        <taxon>Persea</taxon>
    </lineage>
</organism>
<accession>A0ACC2KM28</accession>
<dbReference type="Proteomes" id="UP001234297">
    <property type="component" value="Chromosome 10"/>
</dbReference>
<gene>
    <name evidence="1" type="ORF">MRB53_030763</name>
</gene>